<organism evidence="1 2">
    <name type="scientific">Microbulbifer thermotolerans</name>
    <dbReference type="NCBI Taxonomy" id="252514"/>
    <lineage>
        <taxon>Bacteria</taxon>
        <taxon>Pseudomonadati</taxon>
        <taxon>Pseudomonadota</taxon>
        <taxon>Gammaproteobacteria</taxon>
        <taxon>Cellvibrionales</taxon>
        <taxon>Microbulbiferaceae</taxon>
        <taxon>Microbulbifer</taxon>
    </lineage>
</organism>
<dbReference type="GeneID" id="76608354"/>
<dbReference type="Pfam" id="PF02586">
    <property type="entry name" value="SRAP"/>
    <property type="match status" value="1"/>
</dbReference>
<keyword evidence="2" id="KW-1185">Reference proteome</keyword>
<evidence type="ECO:0008006" key="3">
    <source>
        <dbReference type="Google" id="ProtNLM"/>
    </source>
</evidence>
<gene>
    <name evidence="1" type="ORF">A3224_09860</name>
</gene>
<dbReference type="InterPro" id="IPR036590">
    <property type="entry name" value="SRAP-like"/>
</dbReference>
<dbReference type="KEGG" id="mthd:A3224_09860"/>
<protein>
    <recommendedName>
        <fullName evidence="3">SOS response-associated peptidase YedK</fullName>
    </recommendedName>
</protein>
<dbReference type="AlphaFoldDB" id="A0A143HM99"/>
<evidence type="ECO:0000313" key="1">
    <source>
        <dbReference type="EMBL" id="AMX02845.1"/>
    </source>
</evidence>
<evidence type="ECO:0000313" key="2">
    <source>
        <dbReference type="Proteomes" id="UP000076077"/>
    </source>
</evidence>
<dbReference type="GO" id="GO:0003697">
    <property type="term" value="F:single-stranded DNA binding"/>
    <property type="evidence" value="ECO:0007669"/>
    <property type="project" value="InterPro"/>
</dbReference>
<dbReference type="EMBL" id="CP014864">
    <property type="protein sequence ID" value="AMX02845.1"/>
    <property type="molecule type" value="Genomic_DNA"/>
</dbReference>
<dbReference type="GO" id="GO:0106300">
    <property type="term" value="P:protein-DNA covalent cross-linking repair"/>
    <property type="evidence" value="ECO:0007669"/>
    <property type="project" value="InterPro"/>
</dbReference>
<dbReference type="SUPFAM" id="SSF143081">
    <property type="entry name" value="BB1717-like"/>
    <property type="match status" value="1"/>
</dbReference>
<dbReference type="Proteomes" id="UP000076077">
    <property type="component" value="Chromosome"/>
</dbReference>
<name>A0A143HM99_MICTH</name>
<dbReference type="STRING" id="252514.A3224_09860"/>
<sequence length="214" mass="24864">MCSVFDVNDDAGIERFLEDYGVHNPQRMLFGRRRRPTQQVSIVTARHGRPEVENAIWHLYLERDGENWKPHRKYWSINSNWQKLDKRPEYHNSRCLVPATAWVESLHGKNPVEFSYGQPFFFCGLYKTWGDILSCSIITISAHPKTRKYHEKSLPMIAPADKHFVEQWLKGGHDTALFEPYLQLHIEYAGQPLAVQPLVRATSTEYAGDRVILG</sequence>
<dbReference type="InterPro" id="IPR003738">
    <property type="entry name" value="SRAP"/>
</dbReference>
<dbReference type="OrthoDB" id="6192129at2"/>
<proteinExistence type="predicted"/>
<accession>A0A143HM99</accession>
<dbReference type="RefSeq" id="WP_067153928.1">
    <property type="nucleotide sequence ID" value="NZ_CP014864.1"/>
</dbReference>
<reference evidence="2" key="1">
    <citation type="submission" date="2016-03" db="EMBL/GenBank/DDBJ databases">
        <authorList>
            <person name="Lee Y.-S."/>
            <person name="Choi Y.-L."/>
        </authorList>
    </citation>
    <scope>NUCLEOTIDE SEQUENCE [LARGE SCALE GENOMIC DNA]</scope>
    <source>
        <strain evidence="2">DAU221</strain>
    </source>
</reference>
<dbReference type="Gene3D" id="3.90.1680.10">
    <property type="entry name" value="SOS response associated peptidase-like"/>
    <property type="match status" value="1"/>
</dbReference>